<evidence type="ECO:0000259" key="3">
    <source>
        <dbReference type="PROSITE" id="PS51181"/>
    </source>
</evidence>
<dbReference type="InterPro" id="IPR016130">
    <property type="entry name" value="Tyr_Pase_AS"/>
</dbReference>
<dbReference type="PANTHER" id="PTHR12305:SF60">
    <property type="entry name" value="PHOSPHATIDYLINOSITOL 3,4,5-TRISPHOSPHATE 3-PHOSPHATASE TPTE2-RELATED"/>
    <property type="match status" value="1"/>
</dbReference>
<dbReference type="PaxDb" id="55529-EKX33150"/>
<keyword evidence="6" id="KW-1185">Reference proteome</keyword>
<dbReference type="RefSeq" id="XP_005820130.1">
    <property type="nucleotide sequence ID" value="XM_005820073.1"/>
</dbReference>
<dbReference type="PROSITE" id="PS00383">
    <property type="entry name" value="TYR_PHOSPHATASE_1"/>
    <property type="match status" value="1"/>
</dbReference>
<dbReference type="InterPro" id="IPR029023">
    <property type="entry name" value="Tensin_phosphatase"/>
</dbReference>
<sequence>RSTVSQNKRRYKKHGFDLDLTYITSRVIAMGTPAFGKHSSYRNDIHVVSRFMSLRHYGCFFIFNLCDTFVSSDGVTGNYNPNMLFNQVQRIPFEDHGPPLMSEMLQFCEEAQVWLQKDPRNVIAIHCKGGKGRSGVMSSAIILWSGHRKCAVDALELFTFRRTEN</sequence>
<feature type="non-terminal residue" evidence="4">
    <location>
        <position position="1"/>
    </location>
</feature>
<dbReference type="Pfam" id="PF22785">
    <property type="entry name" value="Tc-R-P"/>
    <property type="match status" value="1"/>
</dbReference>
<dbReference type="AlphaFoldDB" id="L1IBD3"/>
<dbReference type="OMA" id="CEDACRY"/>
<dbReference type="GeneID" id="17289882"/>
<reference evidence="5" key="3">
    <citation type="submission" date="2016-03" db="UniProtKB">
        <authorList>
            <consortium name="EnsemblProtists"/>
        </authorList>
    </citation>
    <scope>IDENTIFICATION</scope>
</reference>
<dbReference type="EMBL" id="JH993154">
    <property type="protein sequence ID" value="EKX33150.1"/>
    <property type="molecule type" value="Genomic_DNA"/>
</dbReference>
<dbReference type="STRING" id="905079.L1IBD3"/>
<dbReference type="EnsemblProtists" id="EKX33150">
    <property type="protein sequence ID" value="EKX33150"/>
    <property type="gene ID" value="GUITHDRAFT_44334"/>
</dbReference>
<reference evidence="6" key="2">
    <citation type="submission" date="2012-11" db="EMBL/GenBank/DDBJ databases">
        <authorList>
            <person name="Kuo A."/>
            <person name="Curtis B.A."/>
            <person name="Tanifuji G."/>
            <person name="Burki F."/>
            <person name="Gruber A."/>
            <person name="Irimia M."/>
            <person name="Maruyama S."/>
            <person name="Arias M.C."/>
            <person name="Ball S.G."/>
            <person name="Gile G.H."/>
            <person name="Hirakawa Y."/>
            <person name="Hopkins J.F."/>
            <person name="Rensing S.A."/>
            <person name="Schmutz J."/>
            <person name="Symeonidi A."/>
            <person name="Elias M."/>
            <person name="Eveleigh R.J."/>
            <person name="Herman E.K."/>
            <person name="Klute M.J."/>
            <person name="Nakayama T."/>
            <person name="Obornik M."/>
            <person name="Reyes-Prieto A."/>
            <person name="Armbrust E.V."/>
            <person name="Aves S.J."/>
            <person name="Beiko R.G."/>
            <person name="Coutinho P."/>
            <person name="Dacks J.B."/>
            <person name="Durnford D.G."/>
            <person name="Fast N.M."/>
            <person name="Green B.R."/>
            <person name="Grisdale C."/>
            <person name="Hempe F."/>
            <person name="Henrissat B."/>
            <person name="Hoppner M.P."/>
            <person name="Ishida K.-I."/>
            <person name="Kim E."/>
            <person name="Koreny L."/>
            <person name="Kroth P.G."/>
            <person name="Liu Y."/>
            <person name="Malik S.-B."/>
            <person name="Maier U.G."/>
            <person name="McRose D."/>
            <person name="Mock T."/>
            <person name="Neilson J.A."/>
            <person name="Onodera N.T."/>
            <person name="Poole A.M."/>
            <person name="Pritham E.J."/>
            <person name="Richards T.A."/>
            <person name="Rocap G."/>
            <person name="Roy S.W."/>
            <person name="Sarai C."/>
            <person name="Schaack S."/>
            <person name="Shirato S."/>
            <person name="Slamovits C.H."/>
            <person name="Spencer D.F."/>
            <person name="Suzuki S."/>
            <person name="Worden A.Z."/>
            <person name="Zauner S."/>
            <person name="Barry K."/>
            <person name="Bell C."/>
            <person name="Bharti A.K."/>
            <person name="Crow J.A."/>
            <person name="Grimwood J."/>
            <person name="Kramer R."/>
            <person name="Lindquist E."/>
            <person name="Lucas S."/>
            <person name="Salamov A."/>
            <person name="McFadden G.I."/>
            <person name="Lane C.E."/>
            <person name="Keeling P.J."/>
            <person name="Gray M.W."/>
            <person name="Grigoriev I.V."/>
            <person name="Archibald J.M."/>
        </authorList>
    </citation>
    <scope>NUCLEOTIDE SEQUENCE</scope>
    <source>
        <strain evidence="6">CCMP2712</strain>
    </source>
</reference>
<dbReference type="KEGG" id="gtt:GUITHDRAFT_44334"/>
<dbReference type="Gene3D" id="3.90.190.10">
    <property type="entry name" value="Protein tyrosine phosphatase superfamily"/>
    <property type="match status" value="1"/>
</dbReference>
<dbReference type="HOGENOM" id="CLU_020105_1_0_1"/>
<proteinExistence type="predicted"/>
<dbReference type="Proteomes" id="UP000011087">
    <property type="component" value="Unassembled WGS sequence"/>
</dbReference>
<dbReference type="SUPFAM" id="SSF52799">
    <property type="entry name" value="(Phosphotyrosine protein) phosphatases II"/>
    <property type="match status" value="1"/>
</dbReference>
<evidence type="ECO:0000259" key="2">
    <source>
        <dbReference type="PROSITE" id="PS50056"/>
    </source>
</evidence>
<name>L1IBD3_GUITC</name>
<dbReference type="PROSITE" id="PS51181">
    <property type="entry name" value="PPASE_TENSIN"/>
    <property type="match status" value="1"/>
</dbReference>
<dbReference type="PROSITE" id="PS50056">
    <property type="entry name" value="TYR_PHOSPHATASE_2"/>
    <property type="match status" value="1"/>
</dbReference>
<evidence type="ECO:0000313" key="6">
    <source>
        <dbReference type="Proteomes" id="UP000011087"/>
    </source>
</evidence>
<dbReference type="InterPro" id="IPR029021">
    <property type="entry name" value="Prot-tyrosine_phosphatase-like"/>
</dbReference>
<dbReference type="OrthoDB" id="16692at2759"/>
<evidence type="ECO:0000313" key="4">
    <source>
        <dbReference type="EMBL" id="EKX33150.1"/>
    </source>
</evidence>
<keyword evidence="1" id="KW-0378">Hydrolase</keyword>
<dbReference type="InterPro" id="IPR051281">
    <property type="entry name" value="Dual-spec_lipid-protein_phosph"/>
</dbReference>
<dbReference type="eggNOG" id="KOG2283">
    <property type="taxonomic scope" value="Eukaryota"/>
</dbReference>
<dbReference type="InterPro" id="IPR000387">
    <property type="entry name" value="Tyr_Pase_dom"/>
</dbReference>
<feature type="domain" description="Phosphatase tensin-type" evidence="3">
    <location>
        <begin position="9"/>
        <end position="165"/>
    </location>
</feature>
<dbReference type="PANTHER" id="PTHR12305">
    <property type="entry name" value="PHOSPHATASE WITH HOMOLOGY TO TENSIN"/>
    <property type="match status" value="1"/>
</dbReference>
<dbReference type="GO" id="GO:0005829">
    <property type="term" value="C:cytosol"/>
    <property type="evidence" value="ECO:0007669"/>
    <property type="project" value="TreeGrafter"/>
</dbReference>
<reference evidence="4 6" key="1">
    <citation type="journal article" date="2012" name="Nature">
        <title>Algal genomes reveal evolutionary mosaicism and the fate of nucleomorphs.</title>
        <authorList>
            <consortium name="DOE Joint Genome Institute"/>
            <person name="Curtis B.A."/>
            <person name="Tanifuji G."/>
            <person name="Burki F."/>
            <person name="Gruber A."/>
            <person name="Irimia M."/>
            <person name="Maruyama S."/>
            <person name="Arias M.C."/>
            <person name="Ball S.G."/>
            <person name="Gile G.H."/>
            <person name="Hirakawa Y."/>
            <person name="Hopkins J.F."/>
            <person name="Kuo A."/>
            <person name="Rensing S.A."/>
            <person name="Schmutz J."/>
            <person name="Symeonidi A."/>
            <person name="Elias M."/>
            <person name="Eveleigh R.J."/>
            <person name="Herman E.K."/>
            <person name="Klute M.J."/>
            <person name="Nakayama T."/>
            <person name="Obornik M."/>
            <person name="Reyes-Prieto A."/>
            <person name="Armbrust E.V."/>
            <person name="Aves S.J."/>
            <person name="Beiko R.G."/>
            <person name="Coutinho P."/>
            <person name="Dacks J.B."/>
            <person name="Durnford D.G."/>
            <person name="Fast N.M."/>
            <person name="Green B.R."/>
            <person name="Grisdale C.J."/>
            <person name="Hempel F."/>
            <person name="Henrissat B."/>
            <person name="Hoppner M.P."/>
            <person name="Ishida K."/>
            <person name="Kim E."/>
            <person name="Koreny L."/>
            <person name="Kroth P.G."/>
            <person name="Liu Y."/>
            <person name="Malik S.B."/>
            <person name="Maier U.G."/>
            <person name="McRose D."/>
            <person name="Mock T."/>
            <person name="Neilson J.A."/>
            <person name="Onodera N.T."/>
            <person name="Poole A.M."/>
            <person name="Pritham E.J."/>
            <person name="Richards T.A."/>
            <person name="Rocap G."/>
            <person name="Roy S.W."/>
            <person name="Sarai C."/>
            <person name="Schaack S."/>
            <person name="Shirato S."/>
            <person name="Slamovits C.H."/>
            <person name="Spencer D.F."/>
            <person name="Suzuki S."/>
            <person name="Worden A.Z."/>
            <person name="Zauner S."/>
            <person name="Barry K."/>
            <person name="Bell C."/>
            <person name="Bharti A.K."/>
            <person name="Crow J.A."/>
            <person name="Grimwood J."/>
            <person name="Kramer R."/>
            <person name="Lindquist E."/>
            <person name="Lucas S."/>
            <person name="Salamov A."/>
            <person name="McFadden G.I."/>
            <person name="Lane C.E."/>
            <person name="Keeling P.J."/>
            <person name="Gray M.W."/>
            <person name="Grigoriev I.V."/>
            <person name="Archibald J.M."/>
        </authorList>
    </citation>
    <scope>NUCLEOTIDE SEQUENCE</scope>
    <source>
        <strain evidence="4 6">CCMP2712</strain>
    </source>
</reference>
<accession>L1IBD3</accession>
<dbReference type="GO" id="GO:0016314">
    <property type="term" value="F:phosphatidylinositol-3,4,5-trisphosphate 3-phosphatase activity"/>
    <property type="evidence" value="ECO:0007669"/>
    <property type="project" value="TreeGrafter"/>
</dbReference>
<organism evidence="4">
    <name type="scientific">Guillardia theta (strain CCMP2712)</name>
    <name type="common">Cryptophyte</name>
    <dbReference type="NCBI Taxonomy" id="905079"/>
    <lineage>
        <taxon>Eukaryota</taxon>
        <taxon>Cryptophyceae</taxon>
        <taxon>Pyrenomonadales</taxon>
        <taxon>Geminigeraceae</taxon>
        <taxon>Guillardia</taxon>
    </lineage>
</organism>
<gene>
    <name evidence="4" type="ORF">GUITHDRAFT_44334</name>
</gene>
<protein>
    <submittedName>
        <fullName evidence="4 5">Uncharacterized protein</fullName>
    </submittedName>
</protein>
<feature type="non-terminal residue" evidence="4">
    <location>
        <position position="165"/>
    </location>
</feature>
<evidence type="ECO:0000256" key="1">
    <source>
        <dbReference type="ARBA" id="ARBA00022801"/>
    </source>
</evidence>
<evidence type="ECO:0000313" key="5">
    <source>
        <dbReference type="EnsemblProtists" id="EKX33150"/>
    </source>
</evidence>
<feature type="domain" description="Tyrosine specific protein phosphatases" evidence="2">
    <location>
        <begin position="102"/>
        <end position="165"/>
    </location>
</feature>